<dbReference type="AlphaFoldDB" id="A0A1I6ESX1"/>
<keyword evidence="2" id="KW-1185">Reference proteome</keyword>
<protein>
    <submittedName>
        <fullName evidence="1">Uncharacterized protein</fullName>
    </submittedName>
</protein>
<dbReference type="STRING" id="871652.SAMN04515673_1243"/>
<dbReference type="EMBL" id="FOYI01000024">
    <property type="protein sequence ID" value="SFR20602.1"/>
    <property type="molecule type" value="Genomic_DNA"/>
</dbReference>
<gene>
    <name evidence="1" type="ORF">SAMN04515673_1243</name>
</gene>
<evidence type="ECO:0000313" key="1">
    <source>
        <dbReference type="EMBL" id="SFR20602.1"/>
    </source>
</evidence>
<dbReference type="Proteomes" id="UP000199302">
    <property type="component" value="Unassembled WGS sequence"/>
</dbReference>
<sequence>MVRLLVARVTASDAGLAVDLRHEGLGAIAALMAPAKSEVVMAEPETLRVHIPLTLRNRGGRPRILPPKEIEVAMDRGQDARLLRAIGRAWDWRRRLERGDVNTIADLAREEGISDRYVSRVIRLAWLAPSVLERLVLRREPTVLSIFDFCGVSELPWAGQPGRVFD</sequence>
<name>A0A1I6ESX1_9RHOB</name>
<accession>A0A1I6ESX1</accession>
<organism evidence="1 2">
    <name type="scientific">Poseidonocella sedimentorum</name>
    <dbReference type="NCBI Taxonomy" id="871652"/>
    <lineage>
        <taxon>Bacteria</taxon>
        <taxon>Pseudomonadati</taxon>
        <taxon>Pseudomonadota</taxon>
        <taxon>Alphaproteobacteria</taxon>
        <taxon>Rhodobacterales</taxon>
        <taxon>Roseobacteraceae</taxon>
        <taxon>Poseidonocella</taxon>
    </lineage>
</organism>
<reference evidence="1 2" key="1">
    <citation type="submission" date="2016-10" db="EMBL/GenBank/DDBJ databases">
        <authorList>
            <person name="de Groot N.N."/>
        </authorList>
    </citation>
    <scope>NUCLEOTIDE SEQUENCE [LARGE SCALE GENOMIC DNA]</scope>
    <source>
        <strain evidence="2">KMM 9023,NRIC 0796,JCM 17311,KCTC 23692</strain>
    </source>
</reference>
<dbReference type="SUPFAM" id="SSF109709">
    <property type="entry name" value="KorB DNA-binding domain-like"/>
    <property type="match status" value="1"/>
</dbReference>
<evidence type="ECO:0000313" key="2">
    <source>
        <dbReference type="Proteomes" id="UP000199302"/>
    </source>
</evidence>
<proteinExistence type="predicted"/>